<dbReference type="OrthoDB" id="10257471at2759"/>
<protein>
    <submittedName>
        <fullName evidence="1">Uncharacterized protein</fullName>
    </submittedName>
</protein>
<proteinExistence type="predicted"/>
<dbReference type="InterPro" id="IPR006553">
    <property type="entry name" value="Leu-rich_rpt_Cys-con_subtyp"/>
</dbReference>
<gene>
    <name evidence="1" type="ORF">BGZ65_007512</name>
</gene>
<dbReference type="SMART" id="SM00367">
    <property type="entry name" value="LRR_CC"/>
    <property type="match status" value="3"/>
</dbReference>
<sequence>MRLGNTRIDNGTVAVYSTSSSAVSSSTFSISIHPDLEPFASSYPGSYTFDQGSNFISHRYTSTLEYSAIATGRLTMLELRNCSGIRPHIISSFFVNLVLGGISITDEALDSLTETPLTRLQSLGLLDCGEISDETMVALMFNCEQITKLAIFGSFFTLRTFSSISLHLVHLQELHLEHVPLVLNESLQDILIKCTKLRVLKLWHCRNLTQDLFADEPVPCSSLEELEYMDKFPRPYAHDTCETQVRFLKSLVVRFERLKTLRLAKLADVTWVQVNPGLDQADLKELRKQLPTLVHIGVGVSDSLSEEELLKFAKSYNRPGVQMYKRMLESSDELEQFVG</sequence>
<organism evidence="1 2">
    <name type="scientific">Modicella reniformis</name>
    <dbReference type="NCBI Taxonomy" id="1440133"/>
    <lineage>
        <taxon>Eukaryota</taxon>
        <taxon>Fungi</taxon>
        <taxon>Fungi incertae sedis</taxon>
        <taxon>Mucoromycota</taxon>
        <taxon>Mortierellomycotina</taxon>
        <taxon>Mortierellomycetes</taxon>
        <taxon>Mortierellales</taxon>
        <taxon>Mortierellaceae</taxon>
        <taxon>Modicella</taxon>
    </lineage>
</organism>
<dbReference type="SUPFAM" id="SSF52047">
    <property type="entry name" value="RNI-like"/>
    <property type="match status" value="1"/>
</dbReference>
<dbReference type="GO" id="GO:0019005">
    <property type="term" value="C:SCF ubiquitin ligase complex"/>
    <property type="evidence" value="ECO:0007669"/>
    <property type="project" value="TreeGrafter"/>
</dbReference>
<name>A0A9P6IVQ5_9FUNG</name>
<dbReference type="PANTHER" id="PTHR13318:SF95">
    <property type="entry name" value="F-BOX PROTEIN YLR352W"/>
    <property type="match status" value="1"/>
</dbReference>
<dbReference type="Proteomes" id="UP000749646">
    <property type="component" value="Unassembled WGS sequence"/>
</dbReference>
<keyword evidence="2" id="KW-1185">Reference proteome</keyword>
<dbReference type="GO" id="GO:0031146">
    <property type="term" value="P:SCF-dependent proteasomal ubiquitin-dependent protein catabolic process"/>
    <property type="evidence" value="ECO:0007669"/>
    <property type="project" value="TreeGrafter"/>
</dbReference>
<dbReference type="InterPro" id="IPR032675">
    <property type="entry name" value="LRR_dom_sf"/>
</dbReference>
<evidence type="ECO:0000313" key="1">
    <source>
        <dbReference type="EMBL" id="KAF9949194.1"/>
    </source>
</evidence>
<accession>A0A9P6IVQ5</accession>
<dbReference type="EMBL" id="JAAAHW010007326">
    <property type="protein sequence ID" value="KAF9949194.1"/>
    <property type="molecule type" value="Genomic_DNA"/>
</dbReference>
<dbReference type="Gene3D" id="3.80.10.10">
    <property type="entry name" value="Ribonuclease Inhibitor"/>
    <property type="match status" value="2"/>
</dbReference>
<evidence type="ECO:0000313" key="2">
    <source>
        <dbReference type="Proteomes" id="UP000749646"/>
    </source>
</evidence>
<comment type="caution">
    <text evidence="1">The sequence shown here is derived from an EMBL/GenBank/DDBJ whole genome shotgun (WGS) entry which is preliminary data.</text>
</comment>
<reference evidence="1" key="1">
    <citation type="journal article" date="2020" name="Fungal Divers.">
        <title>Resolving the Mortierellaceae phylogeny through synthesis of multi-gene phylogenetics and phylogenomics.</title>
        <authorList>
            <person name="Vandepol N."/>
            <person name="Liber J."/>
            <person name="Desiro A."/>
            <person name="Na H."/>
            <person name="Kennedy M."/>
            <person name="Barry K."/>
            <person name="Grigoriev I.V."/>
            <person name="Miller A.N."/>
            <person name="O'Donnell K."/>
            <person name="Stajich J.E."/>
            <person name="Bonito G."/>
        </authorList>
    </citation>
    <scope>NUCLEOTIDE SEQUENCE</scope>
    <source>
        <strain evidence="1">MES-2147</strain>
    </source>
</reference>
<dbReference type="AlphaFoldDB" id="A0A9P6IVQ5"/>
<dbReference type="PANTHER" id="PTHR13318">
    <property type="entry name" value="PARTNER OF PAIRED, ISOFORM B-RELATED"/>
    <property type="match status" value="1"/>
</dbReference>